<dbReference type="Proteomes" id="UP000693672">
    <property type="component" value="Unassembled WGS sequence"/>
</dbReference>
<sequence length="799" mass="88900">MRRHREMRRSKRKLFLFSILCLSLMPMTAYADTVTTTMTVSGTSVSGSAAAKPVSAGPEGMAKETAKPEAKITKEEAVAIVRALFPQLNKAEPRQVELGNNHSYPAPYQNVWNINWEIRNGNSSYGFNSLVDSISGELLQTHVGGPYEDGEEAYYPPKVSEEEAFRLAKAFLFKASPSLTEADIRTADQPKYMEGALFGPVQYYFSFTTMINGLPSPNENISVTVDGNGEVTAYNRNKTVYEYPSSTPTVSLEDATRRYMSAFDLRLQYIPVYKPYGQEKTWFLGWTPAAVGELIIDAHSGDYLNFSGEVVQPEELQFKKVPQGDRRFEPVKGQDANGLLTSDQAFELVEALSPAMQSRTRSPTYLNNHWSDRNKQVWNLNWSEKTPSGPYGSPQSSAIVDAATGQILEFRETTFYPPYMQQQMAQETAGEEASVTKQEAEAQALELVNRLYPNASEELRQMGSDPFASKQDGNRNFSFRFQRFIGDIPVSGDYTTVALSPSGKLLTYSSSRSAQIDKEAASLQAKATKAEAEAAYREASELKLQYKNFGGYYTENNGYIEPNVKLTYAYAFKDESKTGSMFDASTGQWRSMMNEMNPAANKAAPMPTDVKGHPAQQDLETMVRYGILKPDDRGELRPEEAITVGDWLNMAAAAVSPYYVSSRSYSGSEAKPTFEDIAADSPYYAAAELFAQSKWLDPKITPKLDAGETLTRERLAALLVGMMKYGKLAAQFNERTELTFADREQIKQQGVVWLAVRLGLFDGTQQRFEPARAVTKAEAATALMQLVRLQGKLDQSIAR</sequence>
<dbReference type="InterPro" id="IPR032599">
    <property type="entry name" value="YcdB/YcdC_rep_domain"/>
</dbReference>
<evidence type="ECO:0000256" key="1">
    <source>
        <dbReference type="SAM" id="Coils"/>
    </source>
</evidence>
<accession>A0A916NLM3</accession>
<name>A0A916NLM3_9BACL</name>
<keyword evidence="1" id="KW-0175">Coiled coil</keyword>
<evidence type="ECO:0000259" key="5">
    <source>
        <dbReference type="Pfam" id="PF16244"/>
    </source>
</evidence>
<dbReference type="EMBL" id="CAJVAS010000047">
    <property type="protein sequence ID" value="CAG7649280.1"/>
    <property type="molecule type" value="Genomic_DNA"/>
</dbReference>
<keyword evidence="7" id="KW-1185">Reference proteome</keyword>
<comment type="caution">
    <text evidence="6">The sequence shown here is derived from an EMBL/GenBank/DDBJ whole genome shotgun (WGS) entry which is preliminary data.</text>
</comment>
<organism evidence="6 7">
    <name type="scientific">Paenibacillus solanacearum</name>
    <dbReference type="NCBI Taxonomy" id="2048548"/>
    <lineage>
        <taxon>Bacteria</taxon>
        <taxon>Bacillati</taxon>
        <taxon>Bacillota</taxon>
        <taxon>Bacilli</taxon>
        <taxon>Bacillales</taxon>
        <taxon>Paenibacillaceae</taxon>
        <taxon>Paenibacillus</taxon>
    </lineage>
</organism>
<feature type="domain" description="SLH" evidence="4">
    <location>
        <begin position="750"/>
        <end position="780"/>
    </location>
</feature>
<feature type="domain" description="YcdB/YcdC repeated" evidence="5">
    <location>
        <begin position="104"/>
        <end position="237"/>
    </location>
</feature>
<feature type="coiled-coil region" evidence="1">
    <location>
        <begin position="513"/>
        <end position="545"/>
    </location>
</feature>
<protein>
    <recommendedName>
        <fullName evidence="8">S-layer homology domain-containing protein</fullName>
    </recommendedName>
</protein>
<evidence type="ECO:0000259" key="4">
    <source>
        <dbReference type="Pfam" id="PF00395"/>
    </source>
</evidence>
<keyword evidence="3" id="KW-0732">Signal</keyword>
<evidence type="ECO:0000313" key="6">
    <source>
        <dbReference type="EMBL" id="CAG7649280.1"/>
    </source>
</evidence>
<feature type="region of interest" description="Disordered" evidence="2">
    <location>
        <begin position="44"/>
        <end position="69"/>
    </location>
</feature>
<evidence type="ECO:0000313" key="7">
    <source>
        <dbReference type="Proteomes" id="UP000693672"/>
    </source>
</evidence>
<evidence type="ECO:0000256" key="3">
    <source>
        <dbReference type="SAM" id="SignalP"/>
    </source>
</evidence>
<feature type="chain" id="PRO_5037274877" description="S-layer homology domain-containing protein" evidence="3">
    <location>
        <begin position="32"/>
        <end position="799"/>
    </location>
</feature>
<evidence type="ECO:0008006" key="8">
    <source>
        <dbReference type="Google" id="ProtNLM"/>
    </source>
</evidence>
<gene>
    <name evidence="6" type="ORF">PAESOLCIP111_05834</name>
</gene>
<reference evidence="6" key="1">
    <citation type="submission" date="2021-06" db="EMBL/GenBank/DDBJ databases">
        <authorList>
            <person name="Criscuolo A."/>
        </authorList>
    </citation>
    <scope>NUCLEOTIDE SEQUENCE</scope>
    <source>
        <strain evidence="6">CIP111600</strain>
    </source>
</reference>
<proteinExistence type="predicted"/>
<dbReference type="AlphaFoldDB" id="A0A916NLM3"/>
<feature type="domain" description="YcdB/YcdC repeated" evidence="5">
    <location>
        <begin position="372"/>
        <end position="510"/>
    </location>
</feature>
<dbReference type="RefSeq" id="WP_218095518.1">
    <property type="nucleotide sequence ID" value="NZ_CAJVAS010000047.1"/>
</dbReference>
<dbReference type="Pfam" id="PF00395">
    <property type="entry name" value="SLH"/>
    <property type="match status" value="2"/>
</dbReference>
<evidence type="ECO:0000256" key="2">
    <source>
        <dbReference type="SAM" id="MobiDB-lite"/>
    </source>
</evidence>
<dbReference type="InterPro" id="IPR001119">
    <property type="entry name" value="SLH_dom"/>
</dbReference>
<feature type="signal peptide" evidence="3">
    <location>
        <begin position="1"/>
        <end position="31"/>
    </location>
</feature>
<feature type="domain" description="SLH" evidence="4">
    <location>
        <begin position="608"/>
        <end position="643"/>
    </location>
</feature>
<dbReference type="Pfam" id="PF16244">
    <property type="entry name" value="DUF4901"/>
    <property type="match status" value="2"/>
</dbReference>